<dbReference type="AlphaFoldDB" id="A0A803P4C9"/>
<evidence type="ECO:0000313" key="2">
    <source>
        <dbReference type="Proteomes" id="UP000596661"/>
    </source>
</evidence>
<evidence type="ECO:0008006" key="3">
    <source>
        <dbReference type="Google" id="ProtNLM"/>
    </source>
</evidence>
<accession>A0A803P4C9</accession>
<reference evidence="1" key="2">
    <citation type="submission" date="2021-03" db="UniProtKB">
        <authorList>
            <consortium name="EnsemblPlants"/>
        </authorList>
    </citation>
    <scope>IDENTIFICATION</scope>
</reference>
<evidence type="ECO:0000313" key="1">
    <source>
        <dbReference type="EnsemblPlants" id="cds.evm.model.03.1199"/>
    </source>
</evidence>
<dbReference type="Gramene" id="evm.model.03.1199">
    <property type="protein sequence ID" value="cds.evm.model.03.1199"/>
    <property type="gene ID" value="evm.TU.03.1199"/>
</dbReference>
<proteinExistence type="predicted"/>
<dbReference type="EnsemblPlants" id="evm.model.03.1199">
    <property type="protein sequence ID" value="cds.evm.model.03.1199"/>
    <property type="gene ID" value="evm.TU.03.1199"/>
</dbReference>
<protein>
    <recommendedName>
        <fullName evidence="3">Retrovirus-related Pol polyprotein from transposon TNT 1-94</fullName>
    </recommendedName>
</protein>
<dbReference type="Proteomes" id="UP000596661">
    <property type="component" value="Chromosome 3"/>
</dbReference>
<organism evidence="1 2">
    <name type="scientific">Cannabis sativa</name>
    <name type="common">Hemp</name>
    <name type="synonym">Marijuana</name>
    <dbReference type="NCBI Taxonomy" id="3483"/>
    <lineage>
        <taxon>Eukaryota</taxon>
        <taxon>Viridiplantae</taxon>
        <taxon>Streptophyta</taxon>
        <taxon>Embryophyta</taxon>
        <taxon>Tracheophyta</taxon>
        <taxon>Spermatophyta</taxon>
        <taxon>Magnoliopsida</taxon>
        <taxon>eudicotyledons</taxon>
        <taxon>Gunneridae</taxon>
        <taxon>Pentapetalae</taxon>
        <taxon>rosids</taxon>
        <taxon>fabids</taxon>
        <taxon>Rosales</taxon>
        <taxon>Cannabaceae</taxon>
        <taxon>Cannabis</taxon>
    </lineage>
</organism>
<dbReference type="CDD" id="cd09272">
    <property type="entry name" value="RNase_HI_RT_Ty1"/>
    <property type="match status" value="1"/>
</dbReference>
<dbReference type="PANTHER" id="PTHR11439:SF491">
    <property type="entry name" value="INTEGRASE CATALYTIC DOMAIN-CONTAINING PROTEIN"/>
    <property type="match status" value="1"/>
</dbReference>
<name>A0A803P4C9_CANSA</name>
<reference evidence="1" key="1">
    <citation type="submission" date="2018-11" db="EMBL/GenBank/DDBJ databases">
        <authorList>
            <person name="Grassa J C."/>
        </authorList>
    </citation>
    <scope>NUCLEOTIDE SEQUENCE [LARGE SCALE GENOMIC DNA]</scope>
</reference>
<dbReference type="EMBL" id="UZAU01000288">
    <property type="status" value="NOT_ANNOTATED_CDS"/>
    <property type="molecule type" value="Genomic_DNA"/>
</dbReference>
<sequence length="146" mass="16769">MSHTLKKKYQGFVDSDYAGNIDTRKSLTRYAFTVLGSFVSWKSNLQKVVALSSTETAYMAATEAVKEAIWLKGLTKDLGFNSDDVTVYCDNQRALHLMRNLMFHERSKHIDIKLHFIRYVITREEVIMKKINTAHNPADMLTMCVT</sequence>
<dbReference type="OMA" id="FKRSHIE"/>
<dbReference type="PANTHER" id="PTHR11439">
    <property type="entry name" value="GAG-POL-RELATED RETROTRANSPOSON"/>
    <property type="match status" value="1"/>
</dbReference>
<keyword evidence="2" id="KW-1185">Reference proteome</keyword>